<dbReference type="AlphaFoldDB" id="F0SG99"/>
<keyword evidence="1" id="KW-0472">Membrane</keyword>
<gene>
    <name evidence="2" type="ordered locus">Plabr_1831</name>
</gene>
<dbReference type="RefSeq" id="WP_013628168.1">
    <property type="nucleotide sequence ID" value="NC_015174.1"/>
</dbReference>
<dbReference type="Proteomes" id="UP000006860">
    <property type="component" value="Chromosome"/>
</dbReference>
<protein>
    <recommendedName>
        <fullName evidence="4">Transmembrane protein</fullName>
    </recommendedName>
</protein>
<dbReference type="STRING" id="756272.Plabr_1831"/>
<dbReference type="EMBL" id="CP002546">
    <property type="protein sequence ID" value="ADY59441.1"/>
    <property type="molecule type" value="Genomic_DNA"/>
</dbReference>
<sequence length="124" mass="14249">MLKMKEWQWWLGWAVSTAVAIVVACYAGLRYSTDTREDIRFRHYEAIIEHLNKQGELPFPIRYRSTAEGPLFVETEGLTKVEADLQKFFLTEALTDLAYAEIAGEAGDTSRVVYRLQQEGKSQE</sequence>
<dbReference type="PROSITE" id="PS51257">
    <property type="entry name" value="PROKAR_LIPOPROTEIN"/>
    <property type="match status" value="1"/>
</dbReference>
<evidence type="ECO:0000313" key="3">
    <source>
        <dbReference type="Proteomes" id="UP000006860"/>
    </source>
</evidence>
<organism evidence="2 3">
    <name type="scientific">Rubinisphaera brasiliensis (strain ATCC 49424 / DSM 5305 / JCM 21570 / IAM 15109 / NBRC 103401 / IFAM 1448)</name>
    <name type="common">Planctomyces brasiliensis</name>
    <dbReference type="NCBI Taxonomy" id="756272"/>
    <lineage>
        <taxon>Bacteria</taxon>
        <taxon>Pseudomonadati</taxon>
        <taxon>Planctomycetota</taxon>
        <taxon>Planctomycetia</taxon>
        <taxon>Planctomycetales</taxon>
        <taxon>Planctomycetaceae</taxon>
        <taxon>Rubinisphaera</taxon>
    </lineage>
</organism>
<proteinExistence type="predicted"/>
<evidence type="ECO:0000313" key="2">
    <source>
        <dbReference type="EMBL" id="ADY59441.1"/>
    </source>
</evidence>
<evidence type="ECO:0000256" key="1">
    <source>
        <dbReference type="SAM" id="Phobius"/>
    </source>
</evidence>
<reference evidence="3" key="1">
    <citation type="submission" date="2011-02" db="EMBL/GenBank/DDBJ databases">
        <title>The complete genome of Planctomyces brasiliensis DSM 5305.</title>
        <authorList>
            <person name="Lucas S."/>
            <person name="Copeland A."/>
            <person name="Lapidus A."/>
            <person name="Bruce D."/>
            <person name="Goodwin L."/>
            <person name="Pitluck S."/>
            <person name="Kyrpides N."/>
            <person name="Mavromatis K."/>
            <person name="Pagani I."/>
            <person name="Ivanova N."/>
            <person name="Ovchinnikova G."/>
            <person name="Lu M."/>
            <person name="Detter J.C."/>
            <person name="Han C."/>
            <person name="Land M."/>
            <person name="Hauser L."/>
            <person name="Markowitz V."/>
            <person name="Cheng J.-F."/>
            <person name="Hugenholtz P."/>
            <person name="Woyke T."/>
            <person name="Wu D."/>
            <person name="Tindall B."/>
            <person name="Pomrenke H.G."/>
            <person name="Brambilla E."/>
            <person name="Klenk H.-P."/>
            <person name="Eisen J.A."/>
        </authorList>
    </citation>
    <scope>NUCLEOTIDE SEQUENCE [LARGE SCALE GENOMIC DNA]</scope>
    <source>
        <strain evidence="3">ATCC 49424 / DSM 5305 / JCM 21570 / NBRC 103401 / IFAM 1448</strain>
    </source>
</reference>
<evidence type="ECO:0008006" key="4">
    <source>
        <dbReference type="Google" id="ProtNLM"/>
    </source>
</evidence>
<dbReference type="HOGENOM" id="CLU_2002204_0_0_0"/>
<accession>F0SG99</accession>
<keyword evidence="3" id="KW-1185">Reference proteome</keyword>
<feature type="transmembrane region" description="Helical" evidence="1">
    <location>
        <begin position="7"/>
        <end position="29"/>
    </location>
</feature>
<keyword evidence="1" id="KW-0812">Transmembrane</keyword>
<name>F0SG99_RUBBR</name>
<dbReference type="KEGG" id="pbs:Plabr_1831"/>
<keyword evidence="1" id="KW-1133">Transmembrane helix</keyword>